<organism evidence="1">
    <name type="scientific">Anopheles darlingi</name>
    <name type="common">Mosquito</name>
    <dbReference type="NCBI Taxonomy" id="43151"/>
    <lineage>
        <taxon>Eukaryota</taxon>
        <taxon>Metazoa</taxon>
        <taxon>Ecdysozoa</taxon>
        <taxon>Arthropoda</taxon>
        <taxon>Hexapoda</taxon>
        <taxon>Insecta</taxon>
        <taxon>Pterygota</taxon>
        <taxon>Neoptera</taxon>
        <taxon>Endopterygota</taxon>
        <taxon>Diptera</taxon>
        <taxon>Nematocera</taxon>
        <taxon>Culicoidea</taxon>
        <taxon>Culicidae</taxon>
        <taxon>Anophelinae</taxon>
        <taxon>Anopheles</taxon>
    </lineage>
</organism>
<dbReference type="EMBL" id="GGFL01015856">
    <property type="protein sequence ID" value="MBW80034.1"/>
    <property type="molecule type" value="Transcribed_RNA"/>
</dbReference>
<name>A0A2M4DR53_ANODA</name>
<proteinExistence type="predicted"/>
<accession>A0A2M4DR53</accession>
<protein>
    <submittedName>
        <fullName evidence="1">Putative secreted protein</fullName>
    </submittedName>
</protein>
<reference evidence="1" key="1">
    <citation type="submission" date="2018-01" db="EMBL/GenBank/DDBJ databases">
        <title>An insight into the sialome of Amazonian anophelines.</title>
        <authorList>
            <person name="Ribeiro J.M."/>
            <person name="Scarpassa V."/>
            <person name="Calvo E."/>
        </authorList>
    </citation>
    <scope>NUCLEOTIDE SEQUENCE</scope>
</reference>
<dbReference type="AlphaFoldDB" id="A0A2M4DR53"/>
<sequence>MGIKFVLPVPVPVAAVVRSLAQQPVGRRGWRLRACSGSGRRSAAVRAVPDQSLRSVHCCSGWRAADRGHFLPACRYHRSVPPCYHQSRCLLLLLLRLLLCRHCHQSG</sequence>
<evidence type="ECO:0000313" key="1">
    <source>
        <dbReference type="EMBL" id="MBW80034.1"/>
    </source>
</evidence>